<dbReference type="InterPro" id="IPR039523">
    <property type="entry name" value="RimK-rel_E_lig_ATP-grasp"/>
</dbReference>
<organism evidence="2">
    <name type="scientific">bioreactor metagenome</name>
    <dbReference type="NCBI Taxonomy" id="1076179"/>
    <lineage>
        <taxon>unclassified sequences</taxon>
        <taxon>metagenomes</taxon>
        <taxon>ecological metagenomes</taxon>
    </lineage>
</organism>
<dbReference type="AlphaFoldDB" id="A0A644ZT79"/>
<evidence type="ECO:0000259" key="1">
    <source>
        <dbReference type="Pfam" id="PF14397"/>
    </source>
</evidence>
<dbReference type="EMBL" id="VSSQ01010296">
    <property type="protein sequence ID" value="MPM43946.1"/>
    <property type="molecule type" value="Genomic_DNA"/>
</dbReference>
<name>A0A644ZT79_9ZZZZ</name>
<dbReference type="Gene3D" id="3.30.470.20">
    <property type="entry name" value="ATP-grasp fold, B domain"/>
    <property type="match status" value="1"/>
</dbReference>
<comment type="caution">
    <text evidence="2">The sequence shown here is derived from an EMBL/GenBank/DDBJ whole genome shotgun (WGS) entry which is preliminary data.</text>
</comment>
<dbReference type="SUPFAM" id="SSF56059">
    <property type="entry name" value="Glutathione synthetase ATP-binding domain-like"/>
    <property type="match status" value="1"/>
</dbReference>
<evidence type="ECO:0000313" key="2">
    <source>
        <dbReference type="EMBL" id="MPM43946.1"/>
    </source>
</evidence>
<sequence length="336" mass="37777">MGRLKYVFSRLRELHYDKMLEAAKAVHRETGKGTALALADIVQCGFKYNAGYTDYMLFEFFKLTDSQRATYITRGINNAYVARLNDKAYWHLFENKIEFNRLFSDYMKRDWCYLAEMGQNDFAVWAAGRDKLIAKPVDETCGRGIALLTEADMASPTSLYHKLIEGNQLLVEQYVVQHSEMSRLYAGSVNTIRLVTMLTDEGPEIVFSCIRVGNGKYVDNLNSGGMSAMVDVATGKISHPAADKDGIIYERHPATGAAFVDFEIPHYFEAIEMVKKAAYVVPQVRLIGWDVAIDKDGPLLIEANHFPGHDIYQLKPNVPDGIGFKPVFDAAIAKCK</sequence>
<accession>A0A644ZT79</accession>
<protein>
    <recommendedName>
        <fullName evidence="1">Alpha-L-glutamate ligase-related protein ATP-grasp domain-containing protein</fullName>
    </recommendedName>
</protein>
<feature type="domain" description="Alpha-L-glutamate ligase-related protein ATP-grasp" evidence="1">
    <location>
        <begin position="77"/>
        <end position="314"/>
    </location>
</feature>
<gene>
    <name evidence="2" type="ORF">SDC9_90624</name>
</gene>
<dbReference type="Pfam" id="PF14397">
    <property type="entry name" value="ATPgrasp_ST"/>
    <property type="match status" value="1"/>
</dbReference>
<reference evidence="2" key="1">
    <citation type="submission" date="2019-08" db="EMBL/GenBank/DDBJ databases">
        <authorList>
            <person name="Kucharzyk K."/>
            <person name="Murdoch R.W."/>
            <person name="Higgins S."/>
            <person name="Loffler F."/>
        </authorList>
    </citation>
    <scope>NUCLEOTIDE SEQUENCE</scope>
</reference>
<proteinExistence type="predicted"/>